<gene>
    <name evidence="1" type="ORF">COU90_03575</name>
</gene>
<reference evidence="2" key="1">
    <citation type="submission" date="2017-09" db="EMBL/GenBank/DDBJ databases">
        <title>Depth-based differentiation of microbial function through sediment-hosted aquifers and enrichment of novel symbionts in the deep terrestrial subsurface.</title>
        <authorList>
            <person name="Probst A.J."/>
            <person name="Ladd B."/>
            <person name="Jarett J.K."/>
            <person name="Geller-Mcgrath D.E."/>
            <person name="Sieber C.M.K."/>
            <person name="Emerson J.B."/>
            <person name="Anantharaman K."/>
            <person name="Thomas B.C."/>
            <person name="Malmstrom R."/>
            <person name="Stieglmeier M."/>
            <person name="Klingl A."/>
            <person name="Woyke T."/>
            <person name="Ryan C.M."/>
            <person name="Banfield J.F."/>
        </authorList>
    </citation>
    <scope>NUCLEOTIDE SEQUENCE [LARGE SCALE GENOMIC DNA]</scope>
</reference>
<sequence>MIEKNIKLYKVKEGKEQTLTDWGNTLMNERKDEAIATLKEEQCLREFLTMFTIDNSSYIAIIMQGDNILPSTNKEINQTHKKIIRECTDGEITLRTLYDIRVD</sequence>
<protein>
    <submittedName>
        <fullName evidence="1">Uncharacterized protein</fullName>
    </submittedName>
</protein>
<organism evidence="1 2">
    <name type="scientific">Candidatus Ryanbacteria bacterium CG10_big_fil_rev_8_21_14_0_10_43_42</name>
    <dbReference type="NCBI Taxonomy" id="1974864"/>
    <lineage>
        <taxon>Bacteria</taxon>
        <taxon>Candidatus Ryaniibacteriota</taxon>
    </lineage>
</organism>
<dbReference type="Pfam" id="PF19673">
    <property type="entry name" value="DUF6176"/>
    <property type="match status" value="1"/>
</dbReference>
<evidence type="ECO:0000313" key="1">
    <source>
        <dbReference type="EMBL" id="PJE64270.1"/>
    </source>
</evidence>
<evidence type="ECO:0000313" key="2">
    <source>
        <dbReference type="Proteomes" id="UP000229098"/>
    </source>
</evidence>
<name>A0A2M8KWH5_9BACT</name>
<accession>A0A2M8KWH5</accession>
<dbReference type="AlphaFoldDB" id="A0A2M8KWH5"/>
<comment type="caution">
    <text evidence="1">The sequence shown here is derived from an EMBL/GenBank/DDBJ whole genome shotgun (WGS) entry which is preliminary data.</text>
</comment>
<proteinExistence type="predicted"/>
<dbReference type="Proteomes" id="UP000229098">
    <property type="component" value="Unassembled WGS sequence"/>
</dbReference>
<dbReference type="InterPro" id="IPR046174">
    <property type="entry name" value="DUF6176"/>
</dbReference>
<dbReference type="EMBL" id="PFEF01000007">
    <property type="protein sequence ID" value="PJE64270.1"/>
    <property type="molecule type" value="Genomic_DNA"/>
</dbReference>